<dbReference type="GO" id="GO:0007508">
    <property type="term" value="P:larval heart development"/>
    <property type="evidence" value="ECO:0007669"/>
    <property type="project" value="TreeGrafter"/>
</dbReference>
<feature type="domain" description="Endonuclease/exonuclease/phosphatase" evidence="1">
    <location>
        <begin position="84"/>
        <end position="190"/>
    </location>
</feature>
<dbReference type="PANTHER" id="PTHR33395:SF22">
    <property type="entry name" value="REVERSE TRANSCRIPTASE DOMAIN-CONTAINING PROTEIN"/>
    <property type="match status" value="1"/>
</dbReference>
<keyword evidence="3" id="KW-1185">Reference proteome</keyword>
<evidence type="ECO:0000259" key="1">
    <source>
        <dbReference type="Pfam" id="PF14529"/>
    </source>
</evidence>
<dbReference type="Gene3D" id="3.60.10.10">
    <property type="entry name" value="Endonuclease/exonuclease/phosphatase"/>
    <property type="match status" value="1"/>
</dbReference>
<dbReference type="Proteomes" id="UP001209878">
    <property type="component" value="Unassembled WGS sequence"/>
</dbReference>
<sequence length="392" mass="45525">MVEDIDPHIIGITESWATPDISDAELGMTGYVMFRKDRLGRRGGRVILYIKESIQAYEIKFKKEAECEEAVWCNIVTGKSTLTVGLVYRSPNISMEENEKIHNAIKEVSKRDCIIMGDFNHGHIQWTSLQSTGREDQEFLNLVQDSFLSQHVLEATRGENVLDIVLSSQKEFVDNVKICEPLGCSDHNQIHFIIKVKGERNRKIRYRNKFHKGRYKDMREYLAKIDWNNTLKNKTATECWNILKSEIDCVVDKFVPLKKQGKRSKKKHLSKEAIIKIKYKQMMWKTYRHTGSEEVYKEALNQATAEIRNSKRSYEQKIAFNIKHDSKSFYAYVRSKQKVQDKVGPLEGSDGNIITEGFLMAENLNEYFSSVFTREDISILPVLETKFEGERV</sequence>
<organism evidence="2 3">
    <name type="scientific">Ridgeia piscesae</name>
    <name type="common">Tubeworm</name>
    <dbReference type="NCBI Taxonomy" id="27915"/>
    <lineage>
        <taxon>Eukaryota</taxon>
        <taxon>Metazoa</taxon>
        <taxon>Spiralia</taxon>
        <taxon>Lophotrochozoa</taxon>
        <taxon>Annelida</taxon>
        <taxon>Polychaeta</taxon>
        <taxon>Sedentaria</taxon>
        <taxon>Canalipalpata</taxon>
        <taxon>Sabellida</taxon>
        <taxon>Siboglinidae</taxon>
        <taxon>Ridgeia</taxon>
    </lineage>
</organism>
<name>A0AAD9NP69_RIDPI</name>
<dbReference type="InterPro" id="IPR005135">
    <property type="entry name" value="Endo/exonuclease/phosphatase"/>
</dbReference>
<dbReference type="GO" id="GO:0031012">
    <property type="term" value="C:extracellular matrix"/>
    <property type="evidence" value="ECO:0007669"/>
    <property type="project" value="TreeGrafter"/>
</dbReference>
<accession>A0AAD9NP69</accession>
<reference evidence="2" key="1">
    <citation type="journal article" date="2023" name="Mol. Biol. Evol.">
        <title>Third-Generation Sequencing Reveals the Adaptive Role of the Epigenome in Three Deep-Sea Polychaetes.</title>
        <authorList>
            <person name="Perez M."/>
            <person name="Aroh O."/>
            <person name="Sun Y."/>
            <person name="Lan Y."/>
            <person name="Juniper S.K."/>
            <person name="Young C.R."/>
            <person name="Angers B."/>
            <person name="Qian P.Y."/>
        </authorList>
    </citation>
    <scope>NUCLEOTIDE SEQUENCE</scope>
    <source>
        <strain evidence="2">R07B-5</strain>
    </source>
</reference>
<evidence type="ECO:0000313" key="2">
    <source>
        <dbReference type="EMBL" id="KAK2174309.1"/>
    </source>
</evidence>
<dbReference type="GO" id="GO:0003824">
    <property type="term" value="F:catalytic activity"/>
    <property type="evidence" value="ECO:0007669"/>
    <property type="project" value="InterPro"/>
</dbReference>
<proteinExistence type="predicted"/>
<comment type="caution">
    <text evidence="2">The sequence shown here is derived from an EMBL/GenBank/DDBJ whole genome shotgun (WGS) entry which is preliminary data.</text>
</comment>
<dbReference type="InterPro" id="IPR036691">
    <property type="entry name" value="Endo/exonu/phosph_ase_sf"/>
</dbReference>
<dbReference type="PANTHER" id="PTHR33395">
    <property type="entry name" value="TRANSCRIPTASE, PUTATIVE-RELATED-RELATED"/>
    <property type="match status" value="1"/>
</dbReference>
<dbReference type="Pfam" id="PF14529">
    <property type="entry name" value="Exo_endo_phos_2"/>
    <property type="match status" value="1"/>
</dbReference>
<gene>
    <name evidence="2" type="ORF">NP493_812g02038</name>
</gene>
<dbReference type="SUPFAM" id="SSF56219">
    <property type="entry name" value="DNase I-like"/>
    <property type="match status" value="1"/>
</dbReference>
<dbReference type="AlphaFoldDB" id="A0AAD9NP69"/>
<dbReference type="GO" id="GO:0061343">
    <property type="term" value="P:cell adhesion involved in heart morphogenesis"/>
    <property type="evidence" value="ECO:0007669"/>
    <property type="project" value="TreeGrafter"/>
</dbReference>
<evidence type="ECO:0000313" key="3">
    <source>
        <dbReference type="Proteomes" id="UP001209878"/>
    </source>
</evidence>
<dbReference type="EMBL" id="JAODUO010000812">
    <property type="protein sequence ID" value="KAK2174309.1"/>
    <property type="molecule type" value="Genomic_DNA"/>
</dbReference>
<protein>
    <recommendedName>
        <fullName evidence="1">Endonuclease/exonuclease/phosphatase domain-containing protein</fullName>
    </recommendedName>
</protein>